<organism evidence="1 2">
    <name type="scientific">Sphingobium vermicomposti</name>
    <dbReference type="NCBI Taxonomy" id="529005"/>
    <lineage>
        <taxon>Bacteria</taxon>
        <taxon>Pseudomonadati</taxon>
        <taxon>Pseudomonadota</taxon>
        <taxon>Alphaproteobacteria</taxon>
        <taxon>Sphingomonadales</taxon>
        <taxon>Sphingomonadaceae</taxon>
        <taxon>Sphingobium</taxon>
    </lineage>
</organism>
<dbReference type="AlphaFoldDB" id="A0A846M375"/>
<name>A0A846M375_9SPHN</name>
<sequence length="367" mass="39859">MMLRLSQGTSIVFIDGQPLIFSPGRQALLGMNQIAGYIGCRLEDGIPFKQLAQEVLERGFAEPRAMLRTELANWSLQGLVNACDPPPSSRPLFIQRISIGGIGFALRYHAESLAACVAPLFAHLEAEDASASVIYELWQDDGLACLSRNGEPASVMRPAQVGPVIKARIADDILKDQRWLMALHAGCLHRNGKALLILGEPGAGKTTLTSWLTGQGFAYGGDDITVVNSDGRVQGLAFLPSVKAGGWKLLEPVYDDLAQLPVHVRPDRRRVRFPKPREMADSELVEIGWIIKLRRGDAGPARLEPMASAVALKHLLAEAASQGEGLERGALDVMIQAVAAAECRQLHYRQLEDASALLMRLCDDESA</sequence>
<accession>A0A846M375</accession>
<reference evidence="1 2" key="1">
    <citation type="submission" date="2020-03" db="EMBL/GenBank/DDBJ databases">
        <title>Genomic Encyclopedia of Type Strains, Phase IV (KMG-IV): sequencing the most valuable type-strain genomes for metagenomic binning, comparative biology and taxonomic classification.</title>
        <authorList>
            <person name="Goeker M."/>
        </authorList>
    </citation>
    <scope>NUCLEOTIDE SEQUENCE [LARGE SCALE GENOMIC DNA]</scope>
    <source>
        <strain evidence="1 2">DSM 21299</strain>
    </source>
</reference>
<dbReference type="InterPro" id="IPR027417">
    <property type="entry name" value="P-loop_NTPase"/>
</dbReference>
<gene>
    <name evidence="1" type="ORF">FHS54_001613</name>
</gene>
<dbReference type="SUPFAM" id="SSF53795">
    <property type="entry name" value="PEP carboxykinase-like"/>
    <property type="match status" value="1"/>
</dbReference>
<comment type="caution">
    <text evidence="1">The sequence shown here is derived from an EMBL/GenBank/DDBJ whole genome shotgun (WGS) entry which is preliminary data.</text>
</comment>
<keyword evidence="2" id="KW-1185">Reference proteome</keyword>
<evidence type="ECO:0008006" key="3">
    <source>
        <dbReference type="Google" id="ProtNLM"/>
    </source>
</evidence>
<dbReference type="Proteomes" id="UP000576821">
    <property type="component" value="Unassembled WGS sequence"/>
</dbReference>
<evidence type="ECO:0000313" key="2">
    <source>
        <dbReference type="Proteomes" id="UP000576821"/>
    </source>
</evidence>
<dbReference type="Gene3D" id="3.40.50.300">
    <property type="entry name" value="P-loop containing nucleotide triphosphate hydrolases"/>
    <property type="match status" value="1"/>
</dbReference>
<proteinExistence type="predicted"/>
<dbReference type="EMBL" id="JAASQR010000002">
    <property type="protein sequence ID" value="NIJ16647.1"/>
    <property type="molecule type" value="Genomic_DNA"/>
</dbReference>
<evidence type="ECO:0000313" key="1">
    <source>
        <dbReference type="EMBL" id="NIJ16647.1"/>
    </source>
</evidence>
<dbReference type="RefSeq" id="WP_167303252.1">
    <property type="nucleotide sequence ID" value="NZ_JAASQR010000002.1"/>
</dbReference>
<protein>
    <recommendedName>
        <fullName evidence="3">Hpr(Ser) kinase/phosphatase</fullName>
    </recommendedName>
</protein>